<organism evidence="1 2">
    <name type="scientific">Populus alba x Populus x berolinensis</name>
    <dbReference type="NCBI Taxonomy" id="444605"/>
    <lineage>
        <taxon>Eukaryota</taxon>
        <taxon>Viridiplantae</taxon>
        <taxon>Streptophyta</taxon>
        <taxon>Embryophyta</taxon>
        <taxon>Tracheophyta</taxon>
        <taxon>Spermatophyta</taxon>
        <taxon>Magnoliopsida</taxon>
        <taxon>eudicotyledons</taxon>
        <taxon>Gunneridae</taxon>
        <taxon>Pentapetalae</taxon>
        <taxon>rosids</taxon>
        <taxon>fabids</taxon>
        <taxon>Malpighiales</taxon>
        <taxon>Salicaceae</taxon>
        <taxon>Saliceae</taxon>
        <taxon>Populus</taxon>
    </lineage>
</organism>
<proteinExistence type="predicted"/>
<evidence type="ECO:0000313" key="1">
    <source>
        <dbReference type="EMBL" id="KAJ7003978.1"/>
    </source>
</evidence>
<sequence>MENANSVMKASQATKRYRSVDNHYSLRMRPSPLGSGYAGNAPRGLYKCLIVKGRVEKAMKRREMPFPSASNQNAKGEVKLSSTLPVFHVSGLRRTPLSHFYKATYLSVSN</sequence>
<dbReference type="EMBL" id="JAQIZT010000003">
    <property type="protein sequence ID" value="KAJ7003978.1"/>
    <property type="molecule type" value="Genomic_DNA"/>
</dbReference>
<dbReference type="AlphaFoldDB" id="A0AAD6R887"/>
<protein>
    <submittedName>
        <fullName evidence="1">Uncharacterized protein</fullName>
    </submittedName>
</protein>
<accession>A0AAD6R887</accession>
<reference evidence="1" key="1">
    <citation type="journal article" date="2023" name="Mol. Ecol. Resour.">
        <title>Chromosome-level genome assembly of a triploid poplar Populus alba 'Berolinensis'.</title>
        <authorList>
            <person name="Chen S."/>
            <person name="Yu Y."/>
            <person name="Wang X."/>
            <person name="Wang S."/>
            <person name="Zhang T."/>
            <person name="Zhou Y."/>
            <person name="He R."/>
            <person name="Meng N."/>
            <person name="Wang Y."/>
            <person name="Liu W."/>
            <person name="Liu Z."/>
            <person name="Liu J."/>
            <person name="Guo Q."/>
            <person name="Huang H."/>
            <person name="Sederoff R.R."/>
            <person name="Wang G."/>
            <person name="Qu G."/>
            <person name="Chen S."/>
        </authorList>
    </citation>
    <scope>NUCLEOTIDE SEQUENCE</scope>
    <source>
        <strain evidence="1">SC-2020</strain>
    </source>
</reference>
<name>A0AAD6R887_9ROSI</name>
<comment type="caution">
    <text evidence="1">The sequence shown here is derived from an EMBL/GenBank/DDBJ whole genome shotgun (WGS) entry which is preliminary data.</text>
</comment>
<evidence type="ECO:0000313" key="2">
    <source>
        <dbReference type="Proteomes" id="UP001164929"/>
    </source>
</evidence>
<gene>
    <name evidence="1" type="ORF">NC653_008998</name>
</gene>
<dbReference type="Proteomes" id="UP001164929">
    <property type="component" value="Chromosome 3"/>
</dbReference>
<keyword evidence="2" id="KW-1185">Reference proteome</keyword>